<feature type="region of interest" description="Disordered" evidence="2">
    <location>
        <begin position="247"/>
        <end position="286"/>
    </location>
</feature>
<keyword evidence="1" id="KW-0808">Transferase</keyword>
<dbReference type="InterPro" id="IPR049561">
    <property type="entry name" value="NSUN5_7_fdxn-like"/>
</dbReference>
<keyword evidence="5" id="KW-1185">Reference proteome</keyword>
<evidence type="ECO:0000313" key="5">
    <source>
        <dbReference type="Proteomes" id="UP001283361"/>
    </source>
</evidence>
<name>A0AAE1AE10_9GAST</name>
<accession>A0AAE1AE10</accession>
<keyword evidence="1" id="KW-0949">S-adenosyl-L-methionine</keyword>
<feature type="compositionally biased region" description="Polar residues" evidence="2">
    <location>
        <begin position="274"/>
        <end position="286"/>
    </location>
</feature>
<sequence length="924" mass="102567">MSPTVNASSLQATDNPLYQLAQARKKFDSNMASSRSERLHSSSGSSSGDELVSAAPLTHRQPSAYAADYTSVSALHAKRRAGSGIARDWFDARRNDKEEEEEEDEEQPVLGVAKLVNLPDAPFRDWRRISGEGSTAGDQAERVFSLGSPDAQDRATFPAAASVSLPTSTSTLDYLLHQHSSDRCDLHKNDKSVSHGSSISSAASTAKSSAGSLLPTAVGSSSDYLSKYYASLGLNSRENVAGFNGVTPETMMTKTGSGTASADLDNRKAEDMTGNPSSERGRQQSRAISQQFFQVEPCLFTHRMFIRAAKIFHVLKSEDTDTVEAKASKRRRGEPEVKQKIPDMEFRNAQEQIKTFELTFATLKYQEIFRDILEKTGFFHEFSNLRSDFSLVCIILFDLQSRKFQKRIPLPEELEHPSGETAENEAESGENTGRANHLDDVCSEIETALYSRKTRLQSSFAKERIKRNAPSIEHLLPEQVRHKDETKSINPVFCWVNQMKTSLESMLESLRADGFEELGEGLEISEQKTKVFRRDSHCSDLLVFPPNFSMYFKESEWVRTGQLVQQDKSSCLAPQTLHLLLGIDQDVIHVNVGTGMTTAHVASLLRHKSPHSHIWAFEPDDAERTRKAVRNLEFLGAKNTRIIPDHFLNADPDDSRFKGVRVIMITANCSKSAITSPVQFIVSEGEDMQILGELSQADSNVARIRELTHEHEKLLKHALKFPRVQAVVYTTRSRYQAENEQVVYQVLEAINGPQNGRRAPFKVSPPVLPFSGDEIGTETGLVDGRFARFRPSDRSNGCFVAIISREPDDPKEAARSAIARARSKGMIDKKENQQSADGDENTAASGKSRGKSKKSHGAEAKSSGSALKQKLSNHKSPASVGARLYQAGLINRMEQVKLRPHKPEHIKVIKHPAPFSNSLQALRL</sequence>
<feature type="compositionally biased region" description="Polar residues" evidence="2">
    <location>
        <begin position="1"/>
        <end position="16"/>
    </location>
</feature>
<gene>
    <name evidence="4" type="ORF">RRG08_048645</name>
</gene>
<evidence type="ECO:0000256" key="1">
    <source>
        <dbReference type="PROSITE-ProRule" id="PRU01023"/>
    </source>
</evidence>
<organism evidence="4 5">
    <name type="scientific">Elysia crispata</name>
    <name type="common">lettuce slug</name>
    <dbReference type="NCBI Taxonomy" id="231223"/>
    <lineage>
        <taxon>Eukaryota</taxon>
        <taxon>Metazoa</taxon>
        <taxon>Spiralia</taxon>
        <taxon>Lophotrochozoa</taxon>
        <taxon>Mollusca</taxon>
        <taxon>Gastropoda</taxon>
        <taxon>Heterobranchia</taxon>
        <taxon>Euthyneura</taxon>
        <taxon>Panpulmonata</taxon>
        <taxon>Sacoglossa</taxon>
        <taxon>Placobranchoidea</taxon>
        <taxon>Plakobranchidae</taxon>
        <taxon>Elysia</taxon>
    </lineage>
</organism>
<dbReference type="Proteomes" id="UP001283361">
    <property type="component" value="Unassembled WGS sequence"/>
</dbReference>
<dbReference type="PANTHER" id="PTHR14663">
    <property type="entry name" value="METHYLTRANSFERASE NSUN7-RELATED"/>
    <property type="match status" value="1"/>
</dbReference>
<dbReference type="Pfam" id="PF21148">
    <property type="entry name" value="NSUN5_fdxn-like"/>
    <property type="match status" value="1"/>
</dbReference>
<dbReference type="GO" id="GO:0003723">
    <property type="term" value="F:RNA binding"/>
    <property type="evidence" value="ECO:0007669"/>
    <property type="project" value="UniProtKB-UniRule"/>
</dbReference>
<feature type="domain" description="SAM-dependent MTase RsmB/NOP-type" evidence="3">
    <location>
        <begin position="482"/>
        <end position="806"/>
    </location>
</feature>
<dbReference type="Gene3D" id="3.40.50.150">
    <property type="entry name" value="Vaccinia Virus protein VP39"/>
    <property type="match status" value="1"/>
</dbReference>
<dbReference type="AlphaFoldDB" id="A0AAE1AE10"/>
<dbReference type="InterPro" id="IPR001678">
    <property type="entry name" value="MeTrfase_RsmB-F_NOP2_dom"/>
</dbReference>
<evidence type="ECO:0000259" key="3">
    <source>
        <dbReference type="PROSITE" id="PS51686"/>
    </source>
</evidence>
<protein>
    <recommendedName>
        <fullName evidence="3">SAM-dependent MTase RsmB/NOP-type domain-containing protein</fullName>
    </recommendedName>
</protein>
<dbReference type="GO" id="GO:0032259">
    <property type="term" value="P:methylation"/>
    <property type="evidence" value="ECO:0007669"/>
    <property type="project" value="UniProtKB-KW"/>
</dbReference>
<feature type="region of interest" description="Disordered" evidence="2">
    <location>
        <begin position="1"/>
        <end position="57"/>
    </location>
</feature>
<dbReference type="PANTHER" id="PTHR14663:SF2">
    <property type="entry name" value="METHYLTRANSFERASE NSUN7-RELATED"/>
    <property type="match status" value="1"/>
</dbReference>
<dbReference type="InterPro" id="IPR042620">
    <property type="entry name" value="NSUN7"/>
</dbReference>
<reference evidence="4" key="1">
    <citation type="journal article" date="2023" name="G3 (Bethesda)">
        <title>A reference genome for the long-term kleptoplast-retaining sea slug Elysia crispata morphotype clarki.</title>
        <authorList>
            <person name="Eastman K.E."/>
            <person name="Pendleton A.L."/>
            <person name="Shaikh M.A."/>
            <person name="Suttiyut T."/>
            <person name="Ogas R."/>
            <person name="Tomko P."/>
            <person name="Gavelis G."/>
            <person name="Widhalm J.R."/>
            <person name="Wisecaver J.H."/>
        </authorList>
    </citation>
    <scope>NUCLEOTIDE SEQUENCE</scope>
    <source>
        <strain evidence="4">ECLA1</strain>
    </source>
</reference>
<comment type="similarity">
    <text evidence="1">Belongs to the class I-like SAM-binding methyltransferase superfamily. RsmB/NOP family.</text>
</comment>
<dbReference type="PROSITE" id="PS51686">
    <property type="entry name" value="SAM_MT_RSMB_NOP"/>
    <property type="match status" value="1"/>
</dbReference>
<dbReference type="EMBL" id="JAWDGP010002127">
    <property type="protein sequence ID" value="KAK3785511.1"/>
    <property type="molecule type" value="Genomic_DNA"/>
</dbReference>
<dbReference type="Gene3D" id="3.30.70.1170">
    <property type="entry name" value="Sun protein, domain 3"/>
    <property type="match status" value="1"/>
</dbReference>
<comment type="caution">
    <text evidence="1">Lacks conserved residue(s) required for the propagation of feature annotation.</text>
</comment>
<dbReference type="SUPFAM" id="SSF53335">
    <property type="entry name" value="S-adenosyl-L-methionine-dependent methyltransferases"/>
    <property type="match status" value="1"/>
</dbReference>
<proteinExistence type="inferred from homology"/>
<feature type="region of interest" description="Disordered" evidence="2">
    <location>
        <begin position="410"/>
        <end position="436"/>
    </location>
</feature>
<keyword evidence="1" id="KW-0694">RNA-binding</keyword>
<evidence type="ECO:0000256" key="2">
    <source>
        <dbReference type="SAM" id="MobiDB-lite"/>
    </source>
</evidence>
<evidence type="ECO:0000313" key="4">
    <source>
        <dbReference type="EMBL" id="KAK3785511.1"/>
    </source>
</evidence>
<dbReference type="GO" id="GO:0008168">
    <property type="term" value="F:methyltransferase activity"/>
    <property type="evidence" value="ECO:0007669"/>
    <property type="project" value="UniProtKB-KW"/>
</dbReference>
<feature type="region of interest" description="Disordered" evidence="2">
    <location>
        <begin position="810"/>
        <end position="879"/>
    </location>
</feature>
<feature type="compositionally biased region" description="Low complexity" evidence="2">
    <location>
        <begin position="41"/>
        <end position="53"/>
    </location>
</feature>
<dbReference type="InterPro" id="IPR029063">
    <property type="entry name" value="SAM-dependent_MTases_sf"/>
</dbReference>
<feature type="compositionally biased region" description="Polar residues" evidence="2">
    <location>
        <begin position="250"/>
        <end position="260"/>
    </location>
</feature>
<keyword evidence="1" id="KW-0489">Methyltransferase</keyword>
<comment type="caution">
    <text evidence="4">The sequence shown here is derived from an EMBL/GenBank/DDBJ whole genome shotgun (WGS) entry which is preliminary data.</text>
</comment>